<dbReference type="EMBL" id="BMAW01064441">
    <property type="protein sequence ID" value="GFT45186.1"/>
    <property type="molecule type" value="Genomic_DNA"/>
</dbReference>
<dbReference type="InterPro" id="IPR036734">
    <property type="entry name" value="Neur_chan_lig-bd_sf"/>
</dbReference>
<feature type="chain" id="PRO_5036516949" evidence="11">
    <location>
        <begin position="17"/>
        <end position="404"/>
    </location>
</feature>
<dbReference type="PANTHER" id="PTHR18945">
    <property type="entry name" value="NEUROTRANSMITTER GATED ION CHANNEL"/>
    <property type="match status" value="1"/>
</dbReference>
<keyword evidence="10 11" id="KW-0407">Ion channel</keyword>
<dbReference type="PRINTS" id="PR00252">
    <property type="entry name" value="NRIONCHANNEL"/>
</dbReference>
<dbReference type="CDD" id="cd19049">
    <property type="entry name" value="LGIC_TM_anion"/>
    <property type="match status" value="1"/>
</dbReference>
<keyword evidence="3 11" id="KW-0813">Transport</keyword>
<sequence>MLILELLMYEIVIIAAKVCEENVFPPDYNKQASPGVVGNPAHLYIDLNVMDIDRIDEARMEFSIQGYFREVWKDSRLNLSCLAYNNFDSDTSVPERITDRLWTPDIVFDNARSGVLFSLSVPNRYIAFLKSGTIFRSSRYNLVVGCYMNFMFYPMDVQECFLKISLLTTPDHILLIHWASDDSLYKNYFKGVTFAHDMQTLKYDLLPPRTYTTKQVWFKVNFTYLYANFTFVRKISGSLLNVYIPSTLVVFLSWTSFWIDVEAVPARITLGVTSLLTLVTQMIQARNNLPAISYMTAIDLWLFSCLLLVFCSILAYTFTYRKHTVNKKSEVTIFFINCFPFAWKTINSPGASYGEYDGCEAVSILQWQCTRQHDAQRVDAHCRGGRRYTSYCVVLSSRLPREGS</sequence>
<evidence type="ECO:0000256" key="10">
    <source>
        <dbReference type="ARBA" id="ARBA00023303"/>
    </source>
</evidence>
<feature type="transmembrane region" description="Helical" evidence="11">
    <location>
        <begin position="268"/>
        <end position="285"/>
    </location>
</feature>
<keyword evidence="15" id="KW-1185">Reference proteome</keyword>
<proteinExistence type="inferred from homology"/>
<dbReference type="GO" id="GO:0005254">
    <property type="term" value="F:chloride channel activity"/>
    <property type="evidence" value="ECO:0007669"/>
    <property type="project" value="UniProtKB-ARBA"/>
</dbReference>
<dbReference type="GO" id="GO:0004888">
    <property type="term" value="F:transmembrane signaling receptor activity"/>
    <property type="evidence" value="ECO:0007669"/>
    <property type="project" value="InterPro"/>
</dbReference>
<keyword evidence="6 11" id="KW-0732">Signal</keyword>
<evidence type="ECO:0000256" key="11">
    <source>
        <dbReference type="RuleBase" id="RU000687"/>
    </source>
</evidence>
<dbReference type="InterPro" id="IPR006029">
    <property type="entry name" value="Neurotrans-gated_channel_TM"/>
</dbReference>
<keyword evidence="4" id="KW-1003">Cell membrane</keyword>
<keyword evidence="8 11" id="KW-0406">Ion transport</keyword>
<evidence type="ECO:0000256" key="5">
    <source>
        <dbReference type="ARBA" id="ARBA00022692"/>
    </source>
</evidence>
<keyword evidence="7 11" id="KW-1133">Transmembrane helix</keyword>
<dbReference type="SUPFAM" id="SSF90112">
    <property type="entry name" value="Neurotransmitter-gated ion-channel transmembrane pore"/>
    <property type="match status" value="1"/>
</dbReference>
<dbReference type="InterPro" id="IPR038050">
    <property type="entry name" value="Neuro_actylchol_rec"/>
</dbReference>
<name>A0A8X6TSA2_NEPPI</name>
<comment type="similarity">
    <text evidence="11">Belongs to the ligand-gated ion channel (TC 1.A.9) family.</text>
</comment>
<feature type="transmembrane region" description="Helical" evidence="11">
    <location>
        <begin position="291"/>
        <end position="318"/>
    </location>
</feature>
<dbReference type="AlphaFoldDB" id="A0A8X6TSA2"/>
<dbReference type="Proteomes" id="UP000887013">
    <property type="component" value="Unassembled WGS sequence"/>
</dbReference>
<keyword evidence="14" id="KW-0675">Receptor</keyword>
<keyword evidence="9 11" id="KW-0472">Membrane</keyword>
<dbReference type="Pfam" id="PF02931">
    <property type="entry name" value="Neur_chan_LBD"/>
    <property type="match status" value="1"/>
</dbReference>
<evidence type="ECO:0000313" key="14">
    <source>
        <dbReference type="EMBL" id="GFT45186.1"/>
    </source>
</evidence>
<evidence type="ECO:0000259" key="13">
    <source>
        <dbReference type="Pfam" id="PF02932"/>
    </source>
</evidence>
<dbReference type="GO" id="GO:0005886">
    <property type="term" value="C:plasma membrane"/>
    <property type="evidence" value="ECO:0007669"/>
    <property type="project" value="UniProtKB-SubCell"/>
</dbReference>
<dbReference type="CDD" id="cd18987">
    <property type="entry name" value="LGIC_ECD_anion"/>
    <property type="match status" value="1"/>
</dbReference>
<dbReference type="OrthoDB" id="6435124at2759"/>
<evidence type="ECO:0000256" key="6">
    <source>
        <dbReference type="ARBA" id="ARBA00022729"/>
    </source>
</evidence>
<evidence type="ECO:0000256" key="2">
    <source>
        <dbReference type="ARBA" id="ARBA00004236"/>
    </source>
</evidence>
<accession>A0A8X6TSA2</accession>
<gene>
    <name evidence="14" type="primary">GABRD</name>
    <name evidence="14" type="ORF">NPIL_564771</name>
</gene>
<comment type="caution">
    <text evidence="14">The sequence shown here is derived from an EMBL/GenBank/DDBJ whole genome shotgun (WGS) entry which is preliminary data.</text>
</comment>
<feature type="domain" description="Neurotransmitter-gated ion-channel ligand-binding" evidence="12">
    <location>
        <begin position="27"/>
        <end position="234"/>
    </location>
</feature>
<comment type="subcellular location">
    <subcellularLocation>
        <location evidence="2">Cell membrane</location>
    </subcellularLocation>
    <subcellularLocation>
        <location evidence="1">Membrane</location>
        <topology evidence="1">Multi-pass membrane protein</topology>
    </subcellularLocation>
</comment>
<protein>
    <submittedName>
        <fullName evidence="14">Gamma-aminobutyric acid receptor subunit delta</fullName>
    </submittedName>
</protein>
<feature type="transmembrane region" description="Helical" evidence="11">
    <location>
        <begin position="242"/>
        <end position="261"/>
    </location>
</feature>
<dbReference type="InterPro" id="IPR018000">
    <property type="entry name" value="Neurotransmitter_ion_chnl_CS"/>
</dbReference>
<dbReference type="GO" id="GO:0005230">
    <property type="term" value="F:extracellular ligand-gated monoatomic ion channel activity"/>
    <property type="evidence" value="ECO:0007669"/>
    <property type="project" value="InterPro"/>
</dbReference>
<dbReference type="GO" id="GO:0099095">
    <property type="term" value="F:ligand-gated monoatomic anion channel activity"/>
    <property type="evidence" value="ECO:0007669"/>
    <property type="project" value="UniProtKB-ARBA"/>
</dbReference>
<dbReference type="PROSITE" id="PS00236">
    <property type="entry name" value="NEUROTR_ION_CHANNEL"/>
    <property type="match status" value="1"/>
</dbReference>
<evidence type="ECO:0000256" key="8">
    <source>
        <dbReference type="ARBA" id="ARBA00023065"/>
    </source>
</evidence>
<evidence type="ECO:0000256" key="3">
    <source>
        <dbReference type="ARBA" id="ARBA00022448"/>
    </source>
</evidence>
<keyword evidence="5 11" id="KW-0812">Transmembrane</keyword>
<reference evidence="14" key="1">
    <citation type="submission" date="2020-08" db="EMBL/GenBank/DDBJ databases">
        <title>Multicomponent nature underlies the extraordinary mechanical properties of spider dragline silk.</title>
        <authorList>
            <person name="Kono N."/>
            <person name="Nakamura H."/>
            <person name="Mori M."/>
            <person name="Yoshida Y."/>
            <person name="Ohtoshi R."/>
            <person name="Malay A.D."/>
            <person name="Moran D.A.P."/>
            <person name="Tomita M."/>
            <person name="Numata K."/>
            <person name="Arakawa K."/>
        </authorList>
    </citation>
    <scope>NUCLEOTIDE SEQUENCE</scope>
</reference>
<dbReference type="Gene3D" id="2.70.170.10">
    <property type="entry name" value="Neurotransmitter-gated ion-channel ligand-binding domain"/>
    <property type="match status" value="1"/>
</dbReference>
<evidence type="ECO:0000259" key="12">
    <source>
        <dbReference type="Pfam" id="PF02931"/>
    </source>
</evidence>
<dbReference type="InterPro" id="IPR006028">
    <property type="entry name" value="GABAA/Glycine_rcpt"/>
</dbReference>
<feature type="signal peptide" evidence="11">
    <location>
        <begin position="1"/>
        <end position="16"/>
    </location>
</feature>
<evidence type="ECO:0000256" key="7">
    <source>
        <dbReference type="ARBA" id="ARBA00022989"/>
    </source>
</evidence>
<evidence type="ECO:0000256" key="4">
    <source>
        <dbReference type="ARBA" id="ARBA00022475"/>
    </source>
</evidence>
<dbReference type="Pfam" id="PF02932">
    <property type="entry name" value="Neur_chan_memb"/>
    <property type="match status" value="1"/>
</dbReference>
<evidence type="ECO:0000256" key="1">
    <source>
        <dbReference type="ARBA" id="ARBA00004141"/>
    </source>
</evidence>
<evidence type="ECO:0000313" key="15">
    <source>
        <dbReference type="Proteomes" id="UP000887013"/>
    </source>
</evidence>
<evidence type="ECO:0000256" key="9">
    <source>
        <dbReference type="ARBA" id="ARBA00023136"/>
    </source>
</evidence>
<organism evidence="14 15">
    <name type="scientific">Nephila pilipes</name>
    <name type="common">Giant wood spider</name>
    <name type="synonym">Nephila maculata</name>
    <dbReference type="NCBI Taxonomy" id="299642"/>
    <lineage>
        <taxon>Eukaryota</taxon>
        <taxon>Metazoa</taxon>
        <taxon>Ecdysozoa</taxon>
        <taxon>Arthropoda</taxon>
        <taxon>Chelicerata</taxon>
        <taxon>Arachnida</taxon>
        <taxon>Araneae</taxon>
        <taxon>Araneomorphae</taxon>
        <taxon>Entelegynae</taxon>
        <taxon>Araneoidea</taxon>
        <taxon>Nephilidae</taxon>
        <taxon>Nephila</taxon>
    </lineage>
</organism>
<feature type="domain" description="Neurotransmitter-gated ion-channel transmembrane" evidence="13">
    <location>
        <begin position="242"/>
        <end position="324"/>
    </location>
</feature>
<dbReference type="InterPro" id="IPR036719">
    <property type="entry name" value="Neuro-gated_channel_TM_sf"/>
</dbReference>
<dbReference type="PRINTS" id="PR00253">
    <property type="entry name" value="GABAARECEPTR"/>
</dbReference>
<comment type="caution">
    <text evidence="11">Lacks conserved residue(s) required for the propagation of feature annotation.</text>
</comment>
<dbReference type="Gene3D" id="1.20.58.390">
    <property type="entry name" value="Neurotransmitter-gated ion-channel transmembrane domain"/>
    <property type="match status" value="1"/>
</dbReference>
<dbReference type="InterPro" id="IPR006202">
    <property type="entry name" value="Neur_chan_lig-bd"/>
</dbReference>
<dbReference type="InterPro" id="IPR006201">
    <property type="entry name" value="Neur_channel"/>
</dbReference>
<dbReference type="SUPFAM" id="SSF63712">
    <property type="entry name" value="Nicotinic receptor ligand binding domain-like"/>
    <property type="match status" value="1"/>
</dbReference>